<keyword evidence="4" id="KW-0456">Lyase</keyword>
<dbReference type="RefSeq" id="WP_144728340.1">
    <property type="nucleotide sequence ID" value="NZ_ML675578.1"/>
</dbReference>
<dbReference type="Pfam" id="PF21571">
    <property type="entry name" value="ArgZ-like_C_1st"/>
    <property type="match status" value="1"/>
</dbReference>
<dbReference type="GO" id="GO:0000166">
    <property type="term" value="F:nucleotide binding"/>
    <property type="evidence" value="ECO:0007669"/>
    <property type="project" value="UniProtKB-KW"/>
</dbReference>
<dbReference type="Gene3D" id="2.40.420.10">
    <property type="entry name" value="conserved putative lor/sdh protein from methanococcus maripaludis s2 domain"/>
    <property type="match status" value="1"/>
</dbReference>
<dbReference type="EC" id="4.3.1.12" evidence="8"/>
<evidence type="ECO:0000256" key="3">
    <source>
        <dbReference type="ARBA" id="ARBA00023027"/>
    </source>
</evidence>
<evidence type="ECO:0000256" key="2">
    <source>
        <dbReference type="ARBA" id="ARBA00022741"/>
    </source>
</evidence>
<comment type="cofactor">
    <cofactor evidence="1">
        <name>NAD(+)</name>
        <dbReference type="ChEBI" id="CHEBI:57540"/>
    </cofactor>
</comment>
<keyword evidence="15" id="KW-1185">Reference proteome</keyword>
<keyword evidence="3" id="KW-0520">NAD</keyword>
<dbReference type="InterPro" id="IPR048964">
    <property type="entry name" value="ArgZ/ArgE-like_C_1st"/>
</dbReference>
<comment type="function">
    <text evidence="6">Catalyzes the conversion of ornithine to proline, with the release of ammonia.</text>
</comment>
<feature type="domain" description="LOR/SDH bifunctional enzyme conserved" evidence="11">
    <location>
        <begin position="6"/>
        <end position="103"/>
    </location>
</feature>
<evidence type="ECO:0000259" key="11">
    <source>
        <dbReference type="Pfam" id="PF04455"/>
    </source>
</evidence>
<sequence length="412" mass="45557">MGKFEKEIEVKGHLVDSSILTRIFDKIMDLKGDFTVLEFDIGKRKQDHSYARLVIRGDSDSHLTSILEYLFREGATSVSVDEVNCLPSPRDMVLPDDFYSTTNNPTQLYYHKEWINVQNMMMDKCIVFNPDTKKAECKTNRDVIKGDLVVTGERGVRIIPQERPREGVDIFQFMSSSSSSERPTQQIAKKVALDMYRTKKEYGKIIVVAGPVVVHSGASDLLARLIKLGFIDGILAGNALAVHDIENSLLGTSLGMHVDDGTLAVRGHRNHMTIVNEVFKAGSIKSMVDKNILKSGIMYECISNSTPFVLCGSIRDDGPIPDVITDIVEAQKKYKLLLRGADLVIMLSTMLHSIAVGNMLPASVKVIAVDINQSVVTKLLDRGTTQAIGVVTDIGSFLPIVMRNIEELGSIK</sequence>
<evidence type="ECO:0000256" key="6">
    <source>
        <dbReference type="ARBA" id="ARBA00056756"/>
    </source>
</evidence>
<comment type="catalytic activity">
    <reaction evidence="5">
        <text>L-ornithine = L-proline + NH4(+)</text>
        <dbReference type="Rhea" id="RHEA:24368"/>
        <dbReference type="ChEBI" id="CHEBI:28938"/>
        <dbReference type="ChEBI" id="CHEBI:46911"/>
        <dbReference type="ChEBI" id="CHEBI:60039"/>
        <dbReference type="EC" id="4.3.1.12"/>
    </reaction>
</comment>
<evidence type="ECO:0000259" key="13">
    <source>
        <dbReference type="Pfam" id="PF21571"/>
    </source>
</evidence>
<comment type="similarity">
    <text evidence="7">Belongs to the AgrE/ArgZ ornithine cyclodeaminase family.</text>
</comment>
<evidence type="ECO:0000256" key="5">
    <source>
        <dbReference type="ARBA" id="ARBA00052109"/>
    </source>
</evidence>
<evidence type="ECO:0000313" key="14">
    <source>
        <dbReference type="EMBL" id="TVP41763.1"/>
    </source>
</evidence>
<evidence type="ECO:0000256" key="8">
    <source>
        <dbReference type="ARBA" id="ARBA00066346"/>
    </source>
</evidence>
<dbReference type="OrthoDB" id="64170at2157"/>
<dbReference type="GO" id="GO:0008473">
    <property type="term" value="F:ornithine cyclodeaminase activity"/>
    <property type="evidence" value="ECO:0007669"/>
    <property type="project" value="UniProtKB-EC"/>
</dbReference>
<evidence type="ECO:0000259" key="12">
    <source>
        <dbReference type="Pfam" id="PF21570"/>
    </source>
</evidence>
<evidence type="ECO:0000256" key="7">
    <source>
        <dbReference type="ARBA" id="ARBA00061348"/>
    </source>
</evidence>
<keyword evidence="2" id="KW-0547">Nucleotide-binding</keyword>
<dbReference type="Gene3D" id="3.40.50.10690">
    <property type="entry name" value="putative lor/sdh protein like domains"/>
    <property type="match status" value="1"/>
</dbReference>
<dbReference type="AlphaFoldDB" id="A0A557SYV0"/>
<name>A0A557SYV0_9ARCH</name>
<dbReference type="CDD" id="cd12144">
    <property type="entry name" value="SDH_N_domain"/>
    <property type="match status" value="1"/>
</dbReference>
<dbReference type="EMBL" id="VOAH01000001">
    <property type="protein sequence ID" value="TVP41763.1"/>
    <property type="molecule type" value="Genomic_DNA"/>
</dbReference>
<dbReference type="InterPro" id="IPR048963">
    <property type="entry name" value="ArgZ/ArgE-like_C_2nd"/>
</dbReference>
<accession>A0A557SYV0</accession>
<comment type="caution">
    <text evidence="14">The sequence shown here is derived from an EMBL/GenBank/DDBJ whole genome shotgun (WGS) entry which is preliminary data.</text>
</comment>
<feature type="domain" description="Arginine dihydrolase ArgZ/ArgE-like C-terminal first subdomain" evidence="13">
    <location>
        <begin position="105"/>
        <end position="187"/>
    </location>
</feature>
<evidence type="ECO:0000256" key="9">
    <source>
        <dbReference type="ARBA" id="ARBA00072993"/>
    </source>
</evidence>
<dbReference type="Pfam" id="PF04455">
    <property type="entry name" value="Saccharop_dh_N"/>
    <property type="match status" value="1"/>
</dbReference>
<proteinExistence type="inferred from homology"/>
<dbReference type="Pfam" id="PF21570">
    <property type="entry name" value="ArgZ-like_C_2nd"/>
    <property type="match status" value="1"/>
</dbReference>
<evidence type="ECO:0000313" key="15">
    <source>
        <dbReference type="Proteomes" id="UP000315289"/>
    </source>
</evidence>
<organism evidence="14 15">
    <name type="scientific">Candidatus Nitrosocosmicus arcticus</name>
    <dbReference type="NCBI Taxonomy" id="2035267"/>
    <lineage>
        <taxon>Archaea</taxon>
        <taxon>Nitrososphaerota</taxon>
        <taxon>Nitrososphaeria</taxon>
        <taxon>Nitrososphaerales</taxon>
        <taxon>Nitrososphaeraceae</taxon>
        <taxon>Candidatus Nitrosocosmicus</taxon>
    </lineage>
</organism>
<gene>
    <name evidence="14" type="ORF">NARC_10169</name>
</gene>
<dbReference type="NCBIfam" id="TIGR00300">
    <property type="entry name" value="TIGR00300 family protein"/>
    <property type="match status" value="1"/>
</dbReference>
<evidence type="ECO:0000256" key="10">
    <source>
        <dbReference type="ARBA" id="ARBA00081581"/>
    </source>
</evidence>
<protein>
    <recommendedName>
        <fullName evidence="9">Ornithine cyclodeaminase</fullName>
        <ecNumber evidence="8">4.3.1.12</ecNumber>
    </recommendedName>
    <alternativeName>
        <fullName evidence="10">Archaeal ornithine cyclodeaminase</fullName>
    </alternativeName>
</protein>
<evidence type="ECO:0000256" key="4">
    <source>
        <dbReference type="ARBA" id="ARBA00023239"/>
    </source>
</evidence>
<dbReference type="InterPro" id="IPR005239">
    <property type="entry name" value="ArgZ/ArgE-like"/>
</dbReference>
<evidence type="ECO:0000256" key="1">
    <source>
        <dbReference type="ARBA" id="ARBA00001911"/>
    </source>
</evidence>
<feature type="domain" description="Arginine dihydrolase ArgZ/ArgE-like C-terminal second subdomain" evidence="12">
    <location>
        <begin position="189"/>
        <end position="400"/>
    </location>
</feature>
<dbReference type="Proteomes" id="UP000315289">
    <property type="component" value="Unassembled WGS sequence"/>
</dbReference>
<reference evidence="14 15" key="1">
    <citation type="journal article" date="2019" name="Front. Microbiol.">
        <title>Ammonia Oxidation by the Arctic Terrestrial Thaumarchaeote Candidatus Nitrosocosmicus arcticus Is Stimulated by Increasing Temperatures.</title>
        <authorList>
            <person name="Alves R.J.E."/>
            <person name="Kerou M."/>
            <person name="Zappe A."/>
            <person name="Bittner R."/>
            <person name="Abby S.S."/>
            <person name="Schmidt H.A."/>
            <person name="Pfeifer K."/>
            <person name="Schleper C."/>
        </authorList>
    </citation>
    <scope>NUCLEOTIDE SEQUENCE [LARGE SCALE GENOMIC DNA]</scope>
    <source>
        <strain evidence="14 15">Kfb</strain>
    </source>
</reference>
<dbReference type="InterPro" id="IPR007545">
    <property type="entry name" value="LOR/SDH_bifunc_enz_cons_dom"/>
</dbReference>